<dbReference type="EMBL" id="JARKIF010000024">
    <property type="protein sequence ID" value="KAJ7615404.1"/>
    <property type="molecule type" value="Genomic_DNA"/>
</dbReference>
<dbReference type="PANTHER" id="PTHR46825">
    <property type="entry name" value="D-ALANYL-D-ALANINE-CARBOXYPEPTIDASE/ENDOPEPTIDASE AMPH"/>
    <property type="match status" value="1"/>
</dbReference>
<feature type="signal peptide" evidence="2">
    <location>
        <begin position="1"/>
        <end position="19"/>
    </location>
</feature>
<comment type="caution">
    <text evidence="4">The sequence shown here is derived from an EMBL/GenBank/DDBJ whole genome shotgun (WGS) entry which is preliminary data.</text>
</comment>
<reference evidence="4" key="1">
    <citation type="submission" date="2023-03" db="EMBL/GenBank/DDBJ databases">
        <title>Massive genome expansion in bonnet fungi (Mycena s.s.) driven by repeated elements and novel gene families across ecological guilds.</title>
        <authorList>
            <consortium name="Lawrence Berkeley National Laboratory"/>
            <person name="Harder C.B."/>
            <person name="Miyauchi S."/>
            <person name="Viragh M."/>
            <person name="Kuo A."/>
            <person name="Thoen E."/>
            <person name="Andreopoulos B."/>
            <person name="Lu D."/>
            <person name="Skrede I."/>
            <person name="Drula E."/>
            <person name="Henrissat B."/>
            <person name="Morin E."/>
            <person name="Kohler A."/>
            <person name="Barry K."/>
            <person name="LaButti K."/>
            <person name="Morin E."/>
            <person name="Salamov A."/>
            <person name="Lipzen A."/>
            <person name="Mereny Z."/>
            <person name="Hegedus B."/>
            <person name="Baldrian P."/>
            <person name="Stursova M."/>
            <person name="Weitz H."/>
            <person name="Taylor A."/>
            <person name="Grigoriev I.V."/>
            <person name="Nagy L.G."/>
            <person name="Martin F."/>
            <person name="Kauserud H."/>
        </authorList>
    </citation>
    <scope>NUCLEOTIDE SEQUENCE</scope>
    <source>
        <strain evidence="4">9284</strain>
    </source>
</reference>
<dbReference type="PANTHER" id="PTHR46825:SF15">
    <property type="entry name" value="BETA-LACTAMASE-RELATED DOMAIN-CONTAINING PROTEIN"/>
    <property type="match status" value="1"/>
</dbReference>
<accession>A0AAD7BB02</accession>
<proteinExistence type="inferred from homology"/>
<dbReference type="AlphaFoldDB" id="A0AAD7BB02"/>
<feature type="domain" description="Beta-lactamase-related" evidence="3">
    <location>
        <begin position="60"/>
        <end position="334"/>
    </location>
</feature>
<dbReference type="SUPFAM" id="SSF56601">
    <property type="entry name" value="beta-lactamase/transpeptidase-like"/>
    <property type="match status" value="1"/>
</dbReference>
<dbReference type="InterPro" id="IPR050491">
    <property type="entry name" value="AmpC-like"/>
</dbReference>
<protein>
    <submittedName>
        <fullName evidence="4">Beta-lactamase/transpeptidase-like protein</fullName>
    </submittedName>
</protein>
<organism evidence="4 5">
    <name type="scientific">Roridomyces roridus</name>
    <dbReference type="NCBI Taxonomy" id="1738132"/>
    <lineage>
        <taxon>Eukaryota</taxon>
        <taxon>Fungi</taxon>
        <taxon>Dikarya</taxon>
        <taxon>Basidiomycota</taxon>
        <taxon>Agaricomycotina</taxon>
        <taxon>Agaricomycetes</taxon>
        <taxon>Agaricomycetidae</taxon>
        <taxon>Agaricales</taxon>
        <taxon>Marasmiineae</taxon>
        <taxon>Mycenaceae</taxon>
        <taxon>Roridomyces</taxon>
    </lineage>
</organism>
<dbReference type="Proteomes" id="UP001221142">
    <property type="component" value="Unassembled WGS sequence"/>
</dbReference>
<keyword evidence="5" id="KW-1185">Reference proteome</keyword>
<name>A0AAD7BB02_9AGAR</name>
<evidence type="ECO:0000259" key="3">
    <source>
        <dbReference type="Pfam" id="PF00144"/>
    </source>
</evidence>
<dbReference type="InterPro" id="IPR012338">
    <property type="entry name" value="Beta-lactam/transpept-like"/>
</dbReference>
<dbReference type="InterPro" id="IPR001466">
    <property type="entry name" value="Beta-lactam-related"/>
</dbReference>
<evidence type="ECO:0000313" key="4">
    <source>
        <dbReference type="EMBL" id="KAJ7615404.1"/>
    </source>
</evidence>
<gene>
    <name evidence="4" type="ORF">FB45DRAFT_935624</name>
</gene>
<keyword evidence="2" id="KW-0732">Signal</keyword>
<sequence>MFLRTVLGPLFLLLTTSRAQLTNGTVLNSEIDAFINNLLAEWNSPAGLSIAVVRRDAGSEGGWNVETKGYGNAKSDGSKITADTLFALGSDSKLFDTLATGLLTSNKSLNTPIDWTTKIGSIIPEWELMDPLASNLTSIIDLMSHRTGLPRHDLSLSANKTNLDLIKALKYLRPSTEFRETFQYCNLGYIVLSYLPTALLPGNPSLAAYVQEHIFDALGMNATTYSFERANASGNLAEGFAREGDSTMNPINTTGTHALPFWLQTGGDDGETIASGPGGVISSVNNIVTWVKVLLSNGVNPATNETVIPTDVLDMVTSGITVWPFSTDGNDETFPELSVATYGGGQYRTTYRGHGMRRVVVLSNDNLDMVDVVRYRIFDQLFNLEPPVDWKSRVEQLYVGTAEATSEAVSTHRSVNATLPTGGFEKLVGNYTNLGYTSFELCQIVPAPVSASDGCNELAATINSTWSAFVDPAVPMLALTWDLAVSQYVKLAHFDGDVFNVTGWSAKPTGNPSSPFWAFDAGIAGTIVEFGVGVDGNVGFGFQGGIWGAGVDVPDPSGDTAEERAEIWFTGPAF</sequence>
<dbReference type="Gene3D" id="3.40.710.10">
    <property type="entry name" value="DD-peptidase/beta-lactamase superfamily"/>
    <property type="match status" value="1"/>
</dbReference>
<evidence type="ECO:0000313" key="5">
    <source>
        <dbReference type="Proteomes" id="UP001221142"/>
    </source>
</evidence>
<dbReference type="Pfam" id="PF00144">
    <property type="entry name" value="Beta-lactamase"/>
    <property type="match status" value="1"/>
</dbReference>
<evidence type="ECO:0000256" key="2">
    <source>
        <dbReference type="SAM" id="SignalP"/>
    </source>
</evidence>
<comment type="similarity">
    <text evidence="1">Belongs to the peptidase S12 family.</text>
</comment>
<evidence type="ECO:0000256" key="1">
    <source>
        <dbReference type="ARBA" id="ARBA00038215"/>
    </source>
</evidence>
<feature type="chain" id="PRO_5042287923" evidence="2">
    <location>
        <begin position="20"/>
        <end position="574"/>
    </location>
</feature>